<feature type="transmembrane region" description="Helical" evidence="1">
    <location>
        <begin position="309"/>
        <end position="327"/>
    </location>
</feature>
<feature type="transmembrane region" description="Helical" evidence="1">
    <location>
        <begin position="139"/>
        <end position="155"/>
    </location>
</feature>
<evidence type="ECO:0008006" key="4">
    <source>
        <dbReference type="Google" id="ProtNLM"/>
    </source>
</evidence>
<feature type="transmembrane region" description="Helical" evidence="1">
    <location>
        <begin position="333"/>
        <end position="353"/>
    </location>
</feature>
<keyword evidence="1" id="KW-0472">Membrane</keyword>
<sequence>MEDSMKGKPFTIYIFVFLLLLLILSEAGPVFPDPDSFYHAKMAMILRDQGIIHTFPWFQFTDFKNVFVNPHFLYHVLLIPFVTFFDPLVGMKISAVVFGFLTFFVLFRILKAMHTPFPEWFTLAAIFSINFFHRMTLPRAPALAVALLLGLTWLLFSQKNRLFLFFGSVIFVWFYHGWPVLLLSVFAVFVAEVVASHLLFLGSFFQALHTAWQARKKDIFVVCGGLLLGLIFHPYFPQNIFFSVLDIFKIGIVNYQSILPVGQEWYPMTFVDLILWNTSVFVPLALCFSLFLPGLFLSKTTQNKKDISIVFTFLFLAGGYILLTLKSNRYVEYAIPFIILTSASMAPFSKHFFEQELSPLIQTWISKKSWRKKTVVIMLFLLVSIFAADTIHMTLQKETYYSEAQYKPATDWIRTHVPAGETVFHNSWDFSLILFYLDDTHNYIVGLDPTFMYDFDPKAFRTWQDIAAGKGNIKDILSVFHARTIVVDTRLDDAKTFMEQLDHSSLFTEVTKNEWIHVYHSTTSL</sequence>
<feature type="transmembrane region" description="Helical" evidence="1">
    <location>
        <begin position="274"/>
        <end position="297"/>
    </location>
</feature>
<protein>
    <recommendedName>
        <fullName evidence="4">Glycosyltransferase RgtA/B/C/D-like domain-containing protein</fullName>
    </recommendedName>
</protein>
<keyword evidence="1" id="KW-1133">Transmembrane helix</keyword>
<reference evidence="2 3" key="1">
    <citation type="journal article" date="2015" name="Nature">
        <title>rRNA introns, odd ribosomes, and small enigmatic genomes across a large radiation of phyla.</title>
        <authorList>
            <person name="Brown C.T."/>
            <person name="Hug L.A."/>
            <person name="Thomas B.C."/>
            <person name="Sharon I."/>
            <person name="Castelle C.J."/>
            <person name="Singh A."/>
            <person name="Wilkins M.J."/>
            <person name="Williams K.H."/>
            <person name="Banfield J.F."/>
        </authorList>
    </citation>
    <scope>NUCLEOTIDE SEQUENCE [LARGE SCALE GENOMIC DNA]</scope>
</reference>
<dbReference type="Proteomes" id="UP000034746">
    <property type="component" value="Unassembled WGS sequence"/>
</dbReference>
<dbReference type="EMBL" id="LCAU01000012">
    <property type="protein sequence ID" value="KKR97574.1"/>
    <property type="molecule type" value="Genomic_DNA"/>
</dbReference>
<feature type="transmembrane region" description="Helical" evidence="1">
    <location>
        <begin position="72"/>
        <end position="105"/>
    </location>
</feature>
<feature type="transmembrane region" description="Helical" evidence="1">
    <location>
        <begin position="374"/>
        <end position="395"/>
    </location>
</feature>
<organism evidence="2 3">
    <name type="scientific">Candidatus Uhrbacteria bacterium GW2011_GWF2_41_16</name>
    <dbReference type="NCBI Taxonomy" id="1618997"/>
    <lineage>
        <taxon>Bacteria</taxon>
        <taxon>Candidatus Uhriibacteriota</taxon>
    </lineage>
</organism>
<dbReference type="AlphaFoldDB" id="A0A0G0V9C6"/>
<name>A0A0G0V9C6_9BACT</name>
<feature type="transmembrane region" description="Helical" evidence="1">
    <location>
        <begin position="219"/>
        <end position="236"/>
    </location>
</feature>
<feature type="transmembrane region" description="Helical" evidence="1">
    <location>
        <begin position="162"/>
        <end position="178"/>
    </location>
</feature>
<evidence type="ECO:0000313" key="3">
    <source>
        <dbReference type="Proteomes" id="UP000034746"/>
    </source>
</evidence>
<feature type="transmembrane region" description="Helical" evidence="1">
    <location>
        <begin position="184"/>
        <end position="207"/>
    </location>
</feature>
<feature type="transmembrane region" description="Helical" evidence="1">
    <location>
        <begin position="117"/>
        <end position="133"/>
    </location>
</feature>
<evidence type="ECO:0000313" key="2">
    <source>
        <dbReference type="EMBL" id="KKR97574.1"/>
    </source>
</evidence>
<evidence type="ECO:0000256" key="1">
    <source>
        <dbReference type="SAM" id="Phobius"/>
    </source>
</evidence>
<proteinExistence type="predicted"/>
<comment type="caution">
    <text evidence="2">The sequence shown here is derived from an EMBL/GenBank/DDBJ whole genome shotgun (WGS) entry which is preliminary data.</text>
</comment>
<keyword evidence="1" id="KW-0812">Transmembrane</keyword>
<gene>
    <name evidence="2" type="ORF">UU48_C0012G0013</name>
</gene>
<accession>A0A0G0V9C6</accession>